<dbReference type="Pfam" id="PF22573">
    <property type="entry name" value="SPMIP5"/>
    <property type="match status" value="1"/>
</dbReference>
<evidence type="ECO:0000313" key="4">
    <source>
        <dbReference type="RefSeq" id="XP_021109018.1"/>
    </source>
</evidence>
<evidence type="ECO:0000259" key="2">
    <source>
        <dbReference type="Pfam" id="PF22573"/>
    </source>
</evidence>
<evidence type="ECO:0000256" key="1">
    <source>
        <dbReference type="SAM" id="MobiDB-lite"/>
    </source>
</evidence>
<dbReference type="RefSeq" id="XP_021109018.1">
    <property type="nucleotide sequence ID" value="XM_021253359.1"/>
</dbReference>
<reference evidence="4" key="1">
    <citation type="submission" date="2025-08" db="UniProtKB">
        <authorList>
            <consortium name="RefSeq"/>
        </authorList>
    </citation>
    <scope>IDENTIFICATION</scope>
</reference>
<dbReference type="CTD" id="143379"/>
<dbReference type="PANTHER" id="PTHR47301:SF1">
    <property type="entry name" value="CHROMOSOME 10 OPEN READING FRAME 82"/>
    <property type="match status" value="1"/>
</dbReference>
<feature type="compositionally biased region" description="Polar residues" evidence="1">
    <location>
        <begin position="189"/>
        <end position="201"/>
    </location>
</feature>
<feature type="domain" description="Sperm-associated microtubule inner protein 5" evidence="2">
    <location>
        <begin position="121"/>
        <end position="182"/>
    </location>
</feature>
<organism evidence="3 4">
    <name type="scientific">Heterocephalus glaber</name>
    <name type="common">Naked mole rat</name>
    <dbReference type="NCBI Taxonomy" id="10181"/>
    <lineage>
        <taxon>Eukaryota</taxon>
        <taxon>Metazoa</taxon>
        <taxon>Chordata</taxon>
        <taxon>Craniata</taxon>
        <taxon>Vertebrata</taxon>
        <taxon>Euteleostomi</taxon>
        <taxon>Mammalia</taxon>
        <taxon>Eutheria</taxon>
        <taxon>Euarchontoglires</taxon>
        <taxon>Glires</taxon>
        <taxon>Rodentia</taxon>
        <taxon>Hystricomorpha</taxon>
        <taxon>Bathyergidae</taxon>
        <taxon>Heterocephalus</taxon>
    </lineage>
</organism>
<accession>A0AAX6SMI0</accession>
<dbReference type="InterPro" id="IPR043246">
    <property type="entry name" value="SPMIP5"/>
</dbReference>
<feature type="region of interest" description="Disordered" evidence="1">
    <location>
        <begin position="1"/>
        <end position="20"/>
    </location>
</feature>
<dbReference type="InterPro" id="IPR055215">
    <property type="entry name" value="SPMIP5_dom"/>
</dbReference>
<dbReference type="AlphaFoldDB" id="A0AAX6SMI0"/>
<proteinExistence type="predicted"/>
<feature type="compositionally biased region" description="Low complexity" evidence="1">
    <location>
        <begin position="219"/>
        <end position="231"/>
    </location>
</feature>
<evidence type="ECO:0000313" key="3">
    <source>
        <dbReference type="Proteomes" id="UP000694906"/>
    </source>
</evidence>
<feature type="compositionally biased region" description="Basic and acidic residues" evidence="1">
    <location>
        <begin position="233"/>
        <end position="248"/>
    </location>
</feature>
<gene>
    <name evidence="4" type="primary">CUNH10orf82</name>
</gene>
<keyword evidence="3" id="KW-1185">Reference proteome</keyword>
<feature type="region of interest" description="Disordered" evidence="1">
    <location>
        <begin position="175"/>
        <end position="281"/>
    </location>
</feature>
<name>A0AAX6SMI0_HETGA</name>
<dbReference type="PANTHER" id="PTHR47301">
    <property type="entry name" value="HYPOTHETICAL PROTEIN LOC681006"/>
    <property type="match status" value="1"/>
</dbReference>
<dbReference type="Proteomes" id="UP000694906">
    <property type="component" value="Unplaced"/>
</dbReference>
<dbReference type="GeneID" id="101711475"/>
<sequence length="281" mass="31484">MASGKKQRGWLGRKPKGRRRRWRCDAGPKFLASASCSGLRLVPRDLAGFVPFLRSQDTSSEDRVDHCLQSSQESTQLCKDQLEELRCSVATAPKLKPSCSEDAVLRELHEYAWRYHPLTLECKSMKKPPQEPPIPGWAAFLPRARVTELGCATRHTVMAENCSEDFLDIKERANRARQKPYEDPLSVRSKPNQGRGCSSAAQHLPGKHEVLSSIPIGSKNNNNNKPNQQQPHRSRDNKANSSWKERQQRQKLKGSVKDEDGTSSSPHSVLRPCSPASCPTP</sequence>
<protein>
    <submittedName>
        <fullName evidence="4">Uncharacterized protein C10orf82 homolog isoform X1</fullName>
    </submittedName>
</protein>